<feature type="domain" description="Pyridoxamine 5'-phosphate oxidase N-terminal" evidence="5">
    <location>
        <begin position="40"/>
        <end position="125"/>
    </location>
</feature>
<dbReference type="SUPFAM" id="SSF50475">
    <property type="entry name" value="FMN-binding split barrel"/>
    <property type="match status" value="1"/>
</dbReference>
<sequence>MVYLSQDYIGELPKTHASVSEFDLSSLPRDPNELFTQWFEEAVAHGVGDPSAVTVATVDEHGMPDARMVDIISLDEKGFHFGTSAKTAKVSQLEQVGAAAMCFWWQPLRRAVRVRGTASRHFGGERLNVWCVKPEHFEFTFLWDDRLHSDRVIYTLDEFDHWDRIRLQR</sequence>
<dbReference type="Proteomes" id="UP000516235">
    <property type="component" value="Chromosome"/>
</dbReference>
<dbReference type="GO" id="GO:0004733">
    <property type="term" value="F:pyridoxamine phosphate oxidase activity"/>
    <property type="evidence" value="ECO:0007669"/>
    <property type="project" value="InterPro"/>
</dbReference>
<dbReference type="PANTHER" id="PTHR10851">
    <property type="entry name" value="PYRIDOXINE-5-PHOSPHATE OXIDASE"/>
    <property type="match status" value="1"/>
</dbReference>
<evidence type="ECO:0000256" key="3">
    <source>
        <dbReference type="ARBA" id="ARBA00022643"/>
    </source>
</evidence>
<dbReference type="PANTHER" id="PTHR10851:SF0">
    <property type="entry name" value="PYRIDOXINE-5'-PHOSPHATE OXIDASE"/>
    <property type="match status" value="1"/>
</dbReference>
<evidence type="ECO:0000259" key="5">
    <source>
        <dbReference type="Pfam" id="PF01243"/>
    </source>
</evidence>
<dbReference type="Pfam" id="PF01243">
    <property type="entry name" value="PNPOx_N"/>
    <property type="match status" value="1"/>
</dbReference>
<evidence type="ECO:0000313" key="8">
    <source>
        <dbReference type="Proteomes" id="UP000516235"/>
    </source>
</evidence>
<dbReference type="Gene3D" id="2.30.110.10">
    <property type="entry name" value="Electron Transport, Fmn-binding Protein, Chain A"/>
    <property type="match status" value="1"/>
</dbReference>
<accession>A0A7H0K143</accession>
<protein>
    <submittedName>
        <fullName evidence="7">Pyridoxamine 5'-phosphate oxidase family protein</fullName>
    </submittedName>
</protein>
<dbReference type="GO" id="GO:0010181">
    <property type="term" value="F:FMN binding"/>
    <property type="evidence" value="ECO:0007669"/>
    <property type="project" value="InterPro"/>
</dbReference>
<reference evidence="8 9" key="1">
    <citation type="submission" date="2020-08" db="EMBL/GenBank/DDBJ databases">
        <title>novel species in genus Corynebacterium.</title>
        <authorList>
            <person name="Zhang G."/>
        </authorList>
    </citation>
    <scope>NUCLEOTIDE SEQUENCE [LARGE SCALE GENOMIC DNA]</scope>
    <source>
        <strain evidence="7">Zg-917</strain>
        <strain evidence="8 9">zg-917</strain>
    </source>
</reference>
<dbReference type="AlphaFoldDB" id="A0A7H0K143"/>
<evidence type="ECO:0000313" key="7">
    <source>
        <dbReference type="EMBL" id="QNP91009.1"/>
    </source>
</evidence>
<keyword evidence="9" id="KW-1185">Reference proteome</keyword>
<dbReference type="GO" id="GO:0008615">
    <property type="term" value="P:pyridoxine biosynthetic process"/>
    <property type="evidence" value="ECO:0007669"/>
    <property type="project" value="InterPro"/>
</dbReference>
<name>A0A7H0K143_9CORY</name>
<comment type="cofactor">
    <cofactor evidence="1">
        <name>FMN</name>
        <dbReference type="ChEBI" id="CHEBI:58210"/>
    </cofactor>
</comment>
<evidence type="ECO:0000256" key="1">
    <source>
        <dbReference type="ARBA" id="ARBA00001917"/>
    </source>
</evidence>
<evidence type="ECO:0000256" key="4">
    <source>
        <dbReference type="ARBA" id="ARBA00023002"/>
    </source>
</evidence>
<dbReference type="InterPro" id="IPR012349">
    <property type="entry name" value="Split_barrel_FMN-bd"/>
</dbReference>
<dbReference type="EMBL" id="JACMYE010000003">
    <property type="protein sequence ID" value="MBC3178461.1"/>
    <property type="molecule type" value="Genomic_DNA"/>
</dbReference>
<keyword evidence="3" id="KW-0288">FMN</keyword>
<dbReference type="KEGG" id="cluj:IAU68_04405"/>
<dbReference type="EMBL" id="CP061032">
    <property type="protein sequence ID" value="QNP91009.1"/>
    <property type="molecule type" value="Genomic_DNA"/>
</dbReference>
<evidence type="ECO:0000256" key="2">
    <source>
        <dbReference type="ARBA" id="ARBA00022630"/>
    </source>
</evidence>
<evidence type="ECO:0000313" key="6">
    <source>
        <dbReference type="EMBL" id="MBC3178461.1"/>
    </source>
</evidence>
<dbReference type="InterPro" id="IPR011576">
    <property type="entry name" value="Pyridox_Oxase_N"/>
</dbReference>
<dbReference type="Proteomes" id="UP000642876">
    <property type="component" value="Unassembled WGS sequence"/>
</dbReference>
<gene>
    <name evidence="6" type="ORF">H7348_03910</name>
    <name evidence="7" type="ORF">IAU68_04405</name>
</gene>
<dbReference type="RefSeq" id="WP_171193552.1">
    <property type="nucleotide sequence ID" value="NZ_CP061032.1"/>
</dbReference>
<proteinExistence type="predicted"/>
<dbReference type="InterPro" id="IPR000659">
    <property type="entry name" value="Pyridox_Oxase"/>
</dbReference>
<keyword evidence="2" id="KW-0285">Flavoprotein</keyword>
<keyword evidence="4" id="KW-0560">Oxidoreductase</keyword>
<organism evidence="7 8">
    <name type="scientific">Corynebacterium lujinxingii</name>
    <dbReference type="NCBI Taxonomy" id="2763010"/>
    <lineage>
        <taxon>Bacteria</taxon>
        <taxon>Bacillati</taxon>
        <taxon>Actinomycetota</taxon>
        <taxon>Actinomycetes</taxon>
        <taxon>Mycobacteriales</taxon>
        <taxon>Corynebacteriaceae</taxon>
        <taxon>Corynebacterium</taxon>
    </lineage>
</organism>
<evidence type="ECO:0000313" key="9">
    <source>
        <dbReference type="Proteomes" id="UP000642876"/>
    </source>
</evidence>